<keyword evidence="2" id="KW-1133">Transmembrane helix</keyword>
<keyword evidence="2" id="KW-0812">Transmembrane</keyword>
<dbReference type="RefSeq" id="WP_189245129.1">
    <property type="nucleotide sequence ID" value="NZ_BMQJ01000002.1"/>
</dbReference>
<proteinExistence type="predicted"/>
<protein>
    <submittedName>
        <fullName evidence="3">Uncharacterized protein</fullName>
    </submittedName>
</protein>
<gene>
    <name evidence="3" type="ORF">GCM10010140_08330</name>
</gene>
<evidence type="ECO:0000313" key="4">
    <source>
        <dbReference type="Proteomes" id="UP000611554"/>
    </source>
</evidence>
<keyword evidence="4" id="KW-1185">Reference proteome</keyword>
<feature type="region of interest" description="Disordered" evidence="1">
    <location>
        <begin position="66"/>
        <end position="93"/>
    </location>
</feature>
<organism evidence="3 4">
    <name type="scientific">Streptosporangium pseudovulgare</name>
    <dbReference type="NCBI Taxonomy" id="35765"/>
    <lineage>
        <taxon>Bacteria</taxon>
        <taxon>Bacillati</taxon>
        <taxon>Actinomycetota</taxon>
        <taxon>Actinomycetes</taxon>
        <taxon>Streptosporangiales</taxon>
        <taxon>Streptosporangiaceae</taxon>
        <taxon>Streptosporangium</taxon>
    </lineage>
</organism>
<evidence type="ECO:0000313" key="3">
    <source>
        <dbReference type="EMBL" id="GGP81996.1"/>
    </source>
</evidence>
<dbReference type="Proteomes" id="UP000611554">
    <property type="component" value="Unassembled WGS sequence"/>
</dbReference>
<reference evidence="4" key="1">
    <citation type="journal article" date="2019" name="Int. J. Syst. Evol. Microbiol.">
        <title>The Global Catalogue of Microorganisms (GCM) 10K type strain sequencing project: providing services to taxonomists for standard genome sequencing and annotation.</title>
        <authorList>
            <consortium name="The Broad Institute Genomics Platform"/>
            <consortium name="The Broad Institute Genome Sequencing Center for Infectious Disease"/>
            <person name="Wu L."/>
            <person name="Ma J."/>
        </authorList>
    </citation>
    <scope>NUCLEOTIDE SEQUENCE [LARGE SCALE GENOMIC DNA]</scope>
    <source>
        <strain evidence="4">JCM 3115</strain>
    </source>
</reference>
<evidence type="ECO:0000256" key="1">
    <source>
        <dbReference type="SAM" id="MobiDB-lite"/>
    </source>
</evidence>
<keyword evidence="2" id="KW-0472">Membrane</keyword>
<feature type="transmembrane region" description="Helical" evidence="2">
    <location>
        <begin position="31"/>
        <end position="51"/>
    </location>
</feature>
<sequence>MGVLTAVAFAVTALLLVGGFAVVTRRLLDLRFGVVRTLLAGGLVALVLGPLMKAFSGAVDVNDQGVTPLPPGPDAGAAHPVGPRLRRRRPVSG</sequence>
<name>A0ABQ2QJ85_9ACTN</name>
<dbReference type="EMBL" id="BMQJ01000002">
    <property type="protein sequence ID" value="GGP81996.1"/>
    <property type="molecule type" value="Genomic_DNA"/>
</dbReference>
<accession>A0ABQ2QJ85</accession>
<evidence type="ECO:0000256" key="2">
    <source>
        <dbReference type="SAM" id="Phobius"/>
    </source>
</evidence>
<feature type="compositionally biased region" description="Basic residues" evidence="1">
    <location>
        <begin position="84"/>
        <end position="93"/>
    </location>
</feature>
<comment type="caution">
    <text evidence="3">The sequence shown here is derived from an EMBL/GenBank/DDBJ whole genome shotgun (WGS) entry which is preliminary data.</text>
</comment>